<comment type="caution">
    <text evidence="1">The sequence shown here is derived from an EMBL/GenBank/DDBJ whole genome shotgun (WGS) entry which is preliminary data.</text>
</comment>
<reference evidence="1 2" key="1">
    <citation type="submission" date="2022-06" db="EMBL/GenBank/DDBJ databases">
        <title>Isolation of gut microbiota from human fecal samples.</title>
        <authorList>
            <person name="Pamer E.G."/>
            <person name="Barat B."/>
            <person name="Waligurski E."/>
            <person name="Medina S."/>
            <person name="Paddock L."/>
            <person name="Mostad J."/>
        </authorList>
    </citation>
    <scope>NUCLEOTIDE SEQUENCE [LARGE SCALE GENOMIC DNA]</scope>
    <source>
        <strain evidence="1 2">DFI.1.1</strain>
    </source>
</reference>
<accession>A0ABT1SRI0</accession>
<dbReference type="Proteomes" id="UP001206692">
    <property type="component" value="Unassembled WGS sequence"/>
</dbReference>
<dbReference type="RefSeq" id="WP_062412142.1">
    <property type="nucleotide sequence ID" value="NZ_JAJCIO010000005.1"/>
</dbReference>
<proteinExistence type="predicted"/>
<gene>
    <name evidence="1" type="ORF">NE675_05475</name>
</gene>
<sequence>MSNFEKDAKNMTGTVAKEGYEASVGARALARAGKCPNLKGHVHEQIFCDKFNMNPRNILEGNHAQLTKSTTAKMKDVVVLNKKGQVVKHFQLKDTTSSSGVAKTSKQIIEKHYGKTKVMGTEETAKKVADKIANKTNQKIHSTNISTKTTTRIADKALGKMPTAAALRSAAKSGGVSGAVFGAGIEAVSSVIDVVDGKKDVDDAVIDIAGAGIKGGVTGAASAAAGSAAAGAAGAAVAAVTGTTVGGALAATTVGAATVVAAPVVIGFAAACAVGSFISDLFD</sequence>
<dbReference type="EMBL" id="JANGEW010000008">
    <property type="protein sequence ID" value="MCQ5342481.1"/>
    <property type="molecule type" value="Genomic_DNA"/>
</dbReference>
<evidence type="ECO:0000313" key="1">
    <source>
        <dbReference type="EMBL" id="MCQ5342481.1"/>
    </source>
</evidence>
<organism evidence="1 2">
    <name type="scientific">Megasphaera massiliensis</name>
    <dbReference type="NCBI Taxonomy" id="1232428"/>
    <lineage>
        <taxon>Bacteria</taxon>
        <taxon>Bacillati</taxon>
        <taxon>Bacillota</taxon>
        <taxon>Negativicutes</taxon>
        <taxon>Veillonellales</taxon>
        <taxon>Veillonellaceae</taxon>
        <taxon>Megasphaera</taxon>
    </lineage>
</organism>
<name>A0ABT1SRI0_9FIRM</name>
<keyword evidence="2" id="KW-1185">Reference proteome</keyword>
<protein>
    <submittedName>
        <fullName evidence="1">Uncharacterized protein</fullName>
    </submittedName>
</protein>
<evidence type="ECO:0000313" key="2">
    <source>
        <dbReference type="Proteomes" id="UP001206692"/>
    </source>
</evidence>